<comment type="catalytic activity">
    <reaction evidence="12">
        <text>GTP + AH2 + S-adenosyl-L-methionine = (8S)-3',8-cyclo-7,8-dihydroguanosine 5'-triphosphate + 5'-deoxyadenosine + L-methionine + A + H(+)</text>
        <dbReference type="Rhea" id="RHEA:49576"/>
        <dbReference type="ChEBI" id="CHEBI:13193"/>
        <dbReference type="ChEBI" id="CHEBI:15378"/>
        <dbReference type="ChEBI" id="CHEBI:17319"/>
        <dbReference type="ChEBI" id="CHEBI:17499"/>
        <dbReference type="ChEBI" id="CHEBI:37565"/>
        <dbReference type="ChEBI" id="CHEBI:57844"/>
        <dbReference type="ChEBI" id="CHEBI:59789"/>
        <dbReference type="ChEBI" id="CHEBI:131766"/>
        <dbReference type="EC" id="4.1.99.22"/>
    </reaction>
</comment>
<dbReference type="InterPro" id="IPR006638">
    <property type="entry name" value="Elp3/MiaA/NifB-like_rSAM"/>
</dbReference>
<dbReference type="SFLD" id="SFLDG01383">
    <property type="entry name" value="cyclic_pyranopterin_phosphate"/>
    <property type="match status" value="1"/>
</dbReference>
<gene>
    <name evidence="14" type="ORF">METZ01_LOCUS68272</name>
</gene>
<dbReference type="PROSITE" id="PS51918">
    <property type="entry name" value="RADICAL_SAM"/>
    <property type="match status" value="1"/>
</dbReference>
<dbReference type="PANTHER" id="PTHR22960:SF0">
    <property type="entry name" value="MOLYBDENUM COFACTOR BIOSYNTHESIS PROTEIN 1"/>
    <property type="match status" value="1"/>
</dbReference>
<dbReference type="SMART" id="SM00729">
    <property type="entry name" value="Elp3"/>
    <property type="match status" value="1"/>
</dbReference>
<dbReference type="NCBIfam" id="TIGR02666">
    <property type="entry name" value="moaA"/>
    <property type="match status" value="1"/>
</dbReference>
<evidence type="ECO:0000256" key="2">
    <source>
        <dbReference type="ARBA" id="ARBA00012167"/>
    </source>
</evidence>
<keyword evidence="10" id="KW-0501">Molybdenum cofactor biosynthesis</keyword>
<dbReference type="GO" id="GO:0005525">
    <property type="term" value="F:GTP binding"/>
    <property type="evidence" value="ECO:0007669"/>
    <property type="project" value="UniProtKB-KW"/>
</dbReference>
<dbReference type="InterPro" id="IPR013785">
    <property type="entry name" value="Aldolase_TIM"/>
</dbReference>
<dbReference type="SFLD" id="SFLDG01386">
    <property type="entry name" value="main_SPASM_domain-containing"/>
    <property type="match status" value="1"/>
</dbReference>
<dbReference type="PROSITE" id="PS01305">
    <property type="entry name" value="MOAA_NIFB_PQQE"/>
    <property type="match status" value="1"/>
</dbReference>
<dbReference type="InterPro" id="IPR050105">
    <property type="entry name" value="MoCo_biosynth_MoaA/MoaC"/>
</dbReference>
<evidence type="ECO:0000259" key="13">
    <source>
        <dbReference type="PROSITE" id="PS51918"/>
    </source>
</evidence>
<evidence type="ECO:0000256" key="7">
    <source>
        <dbReference type="ARBA" id="ARBA00023004"/>
    </source>
</evidence>
<dbReference type="InterPro" id="IPR000385">
    <property type="entry name" value="MoaA_NifB_PqqE_Fe-S-bd_CS"/>
</dbReference>
<dbReference type="CDD" id="cd21117">
    <property type="entry name" value="Twitch_MoaA"/>
    <property type="match status" value="1"/>
</dbReference>
<dbReference type="HAMAP" id="MF_01225_B">
    <property type="entry name" value="MoaA_B"/>
    <property type="match status" value="1"/>
</dbReference>
<dbReference type="EC" id="4.1.99.22" evidence="2"/>
<dbReference type="InterPro" id="IPR040064">
    <property type="entry name" value="MoaA-like"/>
</dbReference>
<evidence type="ECO:0000256" key="12">
    <source>
        <dbReference type="ARBA" id="ARBA00048697"/>
    </source>
</evidence>
<evidence type="ECO:0000256" key="6">
    <source>
        <dbReference type="ARBA" id="ARBA00022741"/>
    </source>
</evidence>
<evidence type="ECO:0000256" key="3">
    <source>
        <dbReference type="ARBA" id="ARBA00022485"/>
    </source>
</evidence>
<dbReference type="EMBL" id="UINC01004585">
    <property type="protein sequence ID" value="SVA15418.1"/>
    <property type="molecule type" value="Genomic_DNA"/>
</dbReference>
<evidence type="ECO:0000256" key="10">
    <source>
        <dbReference type="ARBA" id="ARBA00023150"/>
    </source>
</evidence>
<proteinExistence type="inferred from homology"/>
<dbReference type="InterPro" id="IPR007197">
    <property type="entry name" value="rSAM"/>
</dbReference>
<evidence type="ECO:0000256" key="1">
    <source>
        <dbReference type="ARBA" id="ARBA00001966"/>
    </source>
</evidence>
<dbReference type="Pfam" id="PF04055">
    <property type="entry name" value="Radical_SAM"/>
    <property type="match status" value="1"/>
</dbReference>
<dbReference type="GO" id="GO:0051539">
    <property type="term" value="F:4 iron, 4 sulfur cluster binding"/>
    <property type="evidence" value="ECO:0007669"/>
    <property type="project" value="UniProtKB-KW"/>
</dbReference>
<dbReference type="InterPro" id="IPR013483">
    <property type="entry name" value="MoaA"/>
</dbReference>
<keyword evidence="8" id="KW-0411">Iron-sulfur</keyword>
<dbReference type="PANTHER" id="PTHR22960">
    <property type="entry name" value="MOLYBDOPTERIN COFACTOR SYNTHESIS PROTEIN A"/>
    <property type="match status" value="1"/>
</dbReference>
<keyword evidence="9" id="KW-0342">GTP-binding</keyword>
<evidence type="ECO:0000256" key="4">
    <source>
        <dbReference type="ARBA" id="ARBA00022691"/>
    </source>
</evidence>
<reference evidence="14" key="1">
    <citation type="submission" date="2018-05" db="EMBL/GenBank/DDBJ databases">
        <authorList>
            <person name="Lanie J.A."/>
            <person name="Ng W.-L."/>
            <person name="Kazmierczak K.M."/>
            <person name="Andrzejewski T.M."/>
            <person name="Davidsen T.M."/>
            <person name="Wayne K.J."/>
            <person name="Tettelin H."/>
            <person name="Glass J.I."/>
            <person name="Rusch D."/>
            <person name="Podicherti R."/>
            <person name="Tsui H.-C.T."/>
            <person name="Winkler M.E."/>
        </authorList>
    </citation>
    <scope>NUCLEOTIDE SEQUENCE</scope>
</reference>
<dbReference type="Gene3D" id="3.20.20.70">
    <property type="entry name" value="Aldolase class I"/>
    <property type="match status" value="1"/>
</dbReference>
<dbReference type="CDD" id="cd01335">
    <property type="entry name" value="Radical_SAM"/>
    <property type="match status" value="1"/>
</dbReference>
<keyword evidence="11" id="KW-0456">Lyase</keyword>
<dbReference type="SFLD" id="SFLDS00029">
    <property type="entry name" value="Radical_SAM"/>
    <property type="match status" value="1"/>
</dbReference>
<comment type="cofactor">
    <cofactor evidence="1">
        <name>[4Fe-4S] cluster</name>
        <dbReference type="ChEBI" id="CHEBI:49883"/>
    </cofactor>
</comment>
<keyword evidence="3" id="KW-0004">4Fe-4S</keyword>
<keyword evidence="5" id="KW-0479">Metal-binding</keyword>
<dbReference type="GO" id="GO:0061798">
    <property type="term" value="F:GTP 3',8'-cyclase activity"/>
    <property type="evidence" value="ECO:0007669"/>
    <property type="project" value="UniProtKB-EC"/>
</dbReference>
<dbReference type="GO" id="GO:0046872">
    <property type="term" value="F:metal ion binding"/>
    <property type="evidence" value="ECO:0007669"/>
    <property type="project" value="UniProtKB-KW"/>
</dbReference>
<dbReference type="SFLD" id="SFLDG01067">
    <property type="entry name" value="SPASM/twitch_domain_containing"/>
    <property type="match status" value="1"/>
</dbReference>
<dbReference type="GO" id="GO:0061799">
    <property type="term" value="F:cyclic pyranopterin monophosphate synthase activity"/>
    <property type="evidence" value="ECO:0007669"/>
    <property type="project" value="TreeGrafter"/>
</dbReference>
<organism evidence="14">
    <name type="scientific">marine metagenome</name>
    <dbReference type="NCBI Taxonomy" id="408172"/>
    <lineage>
        <taxon>unclassified sequences</taxon>
        <taxon>metagenomes</taxon>
        <taxon>ecological metagenomes</taxon>
    </lineage>
</organism>
<evidence type="ECO:0000313" key="14">
    <source>
        <dbReference type="EMBL" id="SVA15418.1"/>
    </source>
</evidence>
<dbReference type="InterPro" id="IPR010505">
    <property type="entry name" value="MoaA_twitch"/>
</dbReference>
<evidence type="ECO:0000256" key="11">
    <source>
        <dbReference type="ARBA" id="ARBA00023239"/>
    </source>
</evidence>
<protein>
    <recommendedName>
        <fullName evidence="2">GTP 3',8-cyclase</fullName>
        <ecNumber evidence="2">4.1.99.22</ecNumber>
    </recommendedName>
</protein>
<dbReference type="GO" id="GO:0006777">
    <property type="term" value="P:Mo-molybdopterin cofactor biosynthetic process"/>
    <property type="evidence" value="ECO:0007669"/>
    <property type="project" value="UniProtKB-KW"/>
</dbReference>
<dbReference type="InterPro" id="IPR058240">
    <property type="entry name" value="rSAM_sf"/>
</dbReference>
<evidence type="ECO:0000256" key="8">
    <source>
        <dbReference type="ARBA" id="ARBA00023014"/>
    </source>
</evidence>
<dbReference type="Pfam" id="PF06463">
    <property type="entry name" value="Mob_synth_C"/>
    <property type="match status" value="1"/>
</dbReference>
<evidence type="ECO:0000256" key="5">
    <source>
        <dbReference type="ARBA" id="ARBA00022723"/>
    </source>
</evidence>
<dbReference type="AlphaFoldDB" id="A0A381TIQ6"/>
<sequence length="345" mass="39249">MTERLRYQVKDQLQRPVRDLRISVTDRCNFRCIYCMPREVFGPGYRFVPRSELLRLEEISRIANIFAGQGVRKIRITGGEPLIRRDLERLVEMIAVIEGIEDISMTTNASMLTRERARSLRAAGLKRINISLDALDEKTFQRVNDVEFPVGRVLQGIEHAQAAGFDSVKINAVIRRGFNEHSVLHLADHFRGTGIILRFIEFMDVGSTNQWQFDEVVSARQMADIIHAEFPIAPVSPNYRGEVAKRWRYLDGAGEVGFIASVTEPFCGDCARARLSAVGKIYTCLFATEGHDLRDLIREGVSDKALARRIHAIWANRVDRYSELRSNIPVKTNRAHRVEMSHIGG</sequence>
<evidence type="ECO:0000256" key="9">
    <source>
        <dbReference type="ARBA" id="ARBA00023134"/>
    </source>
</evidence>
<keyword evidence="6" id="KW-0547">Nucleotide-binding</keyword>
<keyword evidence="4" id="KW-0949">S-adenosyl-L-methionine</keyword>
<dbReference type="UniPathway" id="UPA00344"/>
<name>A0A381TIQ6_9ZZZZ</name>
<dbReference type="SUPFAM" id="SSF102114">
    <property type="entry name" value="Radical SAM enzymes"/>
    <property type="match status" value="1"/>
</dbReference>
<feature type="domain" description="Radical SAM core" evidence="13">
    <location>
        <begin position="12"/>
        <end position="233"/>
    </location>
</feature>
<accession>A0A381TIQ6</accession>
<keyword evidence="7" id="KW-0408">Iron</keyword>